<reference evidence="1 2" key="1">
    <citation type="submission" date="2015-07" db="EMBL/GenBank/DDBJ databases">
        <title>Genome analysis of myxobacterium Chondromyces crocatus Cm c5 reveals a high potential for natural compound synthesis and the genetic basis for the loss of fruiting body formation.</title>
        <authorList>
            <person name="Zaburannyi N."/>
            <person name="Bunk B."/>
            <person name="Maier J."/>
            <person name="Overmann J."/>
            <person name="Mueller R."/>
        </authorList>
    </citation>
    <scope>NUCLEOTIDE SEQUENCE [LARGE SCALE GENOMIC DNA]</scope>
    <source>
        <strain evidence="1 2">Cm c5</strain>
    </source>
</reference>
<evidence type="ECO:0000313" key="1">
    <source>
        <dbReference type="EMBL" id="AKT36795.1"/>
    </source>
</evidence>
<dbReference type="KEGG" id="ccro:CMC5_009160"/>
<gene>
    <name evidence="1" type="ORF">CMC5_009160</name>
</gene>
<dbReference type="RefSeq" id="WP_050429253.1">
    <property type="nucleotide sequence ID" value="NZ_CP012159.1"/>
</dbReference>
<dbReference type="Proteomes" id="UP000067626">
    <property type="component" value="Chromosome"/>
</dbReference>
<evidence type="ECO:0008006" key="3">
    <source>
        <dbReference type="Google" id="ProtNLM"/>
    </source>
</evidence>
<name>A0A0K1E7F8_CHOCO</name>
<dbReference type="AlphaFoldDB" id="A0A0K1E7F8"/>
<sequence length="271" mass="29356">MAIALDDARGPRPVRVIEQLFASHYLPLLGATLSGEADATIRSVVETWRASFERSYRESFSALRVTGKRPPMVLDAPDLAARIGRLNGARAVKLLLVDSMRYDLGERVAARLKDTLEDRAALVERTILWSALPTTSATQLALLSRGPEALRDSLAVDPEPAIARGRAVSMLRRERAGRCELMKLDLVEARLRNAGPPLPERLEGIAEEVTEVIARFMDTLPPRTLVLVFGDHGFRIGSLSDGVSTGPASQGGASPEEVLVSAHAWLVGGVH</sequence>
<dbReference type="EMBL" id="CP012159">
    <property type="protein sequence ID" value="AKT36795.1"/>
    <property type="molecule type" value="Genomic_DNA"/>
</dbReference>
<protein>
    <recommendedName>
        <fullName evidence="3">PglZ domain-containing protein</fullName>
    </recommendedName>
</protein>
<keyword evidence="2" id="KW-1185">Reference proteome</keyword>
<accession>A0A0K1E7F8</accession>
<proteinExistence type="predicted"/>
<evidence type="ECO:0000313" key="2">
    <source>
        <dbReference type="Proteomes" id="UP000067626"/>
    </source>
</evidence>
<dbReference type="STRING" id="52.CMC5_009160"/>
<organism evidence="1 2">
    <name type="scientific">Chondromyces crocatus</name>
    <dbReference type="NCBI Taxonomy" id="52"/>
    <lineage>
        <taxon>Bacteria</taxon>
        <taxon>Pseudomonadati</taxon>
        <taxon>Myxococcota</taxon>
        <taxon>Polyangia</taxon>
        <taxon>Polyangiales</taxon>
        <taxon>Polyangiaceae</taxon>
        <taxon>Chondromyces</taxon>
    </lineage>
</organism>
<dbReference type="OrthoDB" id="5489594at2"/>